<feature type="domain" description="HTH deoR-type" evidence="5">
    <location>
        <begin position="28"/>
        <end position="83"/>
    </location>
</feature>
<dbReference type="PRINTS" id="PR00037">
    <property type="entry name" value="HTHLACR"/>
</dbReference>
<dbReference type="PROSITE" id="PS51000">
    <property type="entry name" value="HTH_DEOR_2"/>
    <property type="match status" value="1"/>
</dbReference>
<protein>
    <submittedName>
        <fullName evidence="6">DeoR/GlpR transcriptional regulator</fullName>
    </submittedName>
</protein>
<dbReference type="PROSITE" id="PS00894">
    <property type="entry name" value="HTH_DEOR_1"/>
    <property type="match status" value="1"/>
</dbReference>
<dbReference type="InterPro" id="IPR050313">
    <property type="entry name" value="Carb_Metab_HTH_regulators"/>
</dbReference>
<dbReference type="Gene3D" id="3.40.50.1360">
    <property type="match status" value="1"/>
</dbReference>
<evidence type="ECO:0000313" key="7">
    <source>
        <dbReference type="Proteomes" id="UP000727056"/>
    </source>
</evidence>
<comment type="caution">
    <text evidence="6">The sequence shown here is derived from an EMBL/GenBank/DDBJ whole genome shotgun (WGS) entry which is preliminary data.</text>
</comment>
<accession>A0ABX1CD83</accession>
<feature type="compositionally biased region" description="Basic and acidic residues" evidence="4">
    <location>
        <begin position="1"/>
        <end position="18"/>
    </location>
</feature>
<name>A0ABX1CD83_9ACTN</name>
<sequence length="283" mass="28580">MTGRAGRTDRARHTERRAPVGGGGGLLAGQRRALILAALRGRGGVRVGELTAELGVSEMTVRRDLDVLARQGALRKVHGGAVPAEPAVEPGFREKAALGAAEKRRIGRAAAALLPRAGAVAFGGGTTVCAVARELSPVPGLTVVTNSLPVAEVFHRLDAGASPAEVVLTGGVRTPSDALVGPVADAALAAFHVDVLVLGAHGLGVASGLTTPNLAEAATNARLLAAARRVVLVADATKWRADRLRTFARLDAVDVLVTDAAPPAAAGTALRSAGVEVRVAPPG</sequence>
<dbReference type="Gene3D" id="1.10.10.10">
    <property type="entry name" value="Winged helix-like DNA-binding domain superfamily/Winged helix DNA-binding domain"/>
    <property type="match status" value="1"/>
</dbReference>
<dbReference type="SUPFAM" id="SSF100950">
    <property type="entry name" value="NagB/RpiA/CoA transferase-like"/>
    <property type="match status" value="1"/>
</dbReference>
<evidence type="ECO:0000259" key="5">
    <source>
        <dbReference type="PROSITE" id="PS51000"/>
    </source>
</evidence>
<dbReference type="Proteomes" id="UP000727056">
    <property type="component" value="Unassembled WGS sequence"/>
</dbReference>
<dbReference type="EMBL" id="JAAVJC010000054">
    <property type="protein sequence ID" value="NJQ15129.1"/>
    <property type="molecule type" value="Genomic_DNA"/>
</dbReference>
<evidence type="ECO:0000313" key="6">
    <source>
        <dbReference type="EMBL" id="NJQ15129.1"/>
    </source>
</evidence>
<dbReference type="SUPFAM" id="SSF46785">
    <property type="entry name" value="Winged helix' DNA-binding domain"/>
    <property type="match status" value="1"/>
</dbReference>
<dbReference type="PANTHER" id="PTHR30363">
    <property type="entry name" value="HTH-TYPE TRANSCRIPTIONAL REGULATOR SRLR-RELATED"/>
    <property type="match status" value="1"/>
</dbReference>
<dbReference type="PANTHER" id="PTHR30363:SF44">
    <property type="entry name" value="AGA OPERON TRANSCRIPTIONAL REPRESSOR-RELATED"/>
    <property type="match status" value="1"/>
</dbReference>
<dbReference type="InterPro" id="IPR036388">
    <property type="entry name" value="WH-like_DNA-bd_sf"/>
</dbReference>
<dbReference type="SMART" id="SM01134">
    <property type="entry name" value="DeoRC"/>
    <property type="match status" value="1"/>
</dbReference>
<proteinExistence type="predicted"/>
<evidence type="ECO:0000256" key="3">
    <source>
        <dbReference type="ARBA" id="ARBA00023163"/>
    </source>
</evidence>
<dbReference type="InterPro" id="IPR001034">
    <property type="entry name" value="DeoR_HTH"/>
</dbReference>
<feature type="region of interest" description="Disordered" evidence="4">
    <location>
        <begin position="1"/>
        <end position="23"/>
    </location>
</feature>
<dbReference type="InterPro" id="IPR018356">
    <property type="entry name" value="Tscrpt_reg_HTH_DeoR_CS"/>
</dbReference>
<evidence type="ECO:0000256" key="4">
    <source>
        <dbReference type="SAM" id="MobiDB-lite"/>
    </source>
</evidence>
<dbReference type="SMART" id="SM00420">
    <property type="entry name" value="HTH_DEOR"/>
    <property type="match status" value="1"/>
</dbReference>
<dbReference type="Pfam" id="PF08220">
    <property type="entry name" value="HTH_DeoR"/>
    <property type="match status" value="1"/>
</dbReference>
<dbReference type="InterPro" id="IPR014036">
    <property type="entry name" value="DeoR-like_C"/>
</dbReference>
<keyword evidence="1" id="KW-0805">Transcription regulation</keyword>
<reference evidence="6 7" key="1">
    <citation type="submission" date="2020-03" db="EMBL/GenBank/DDBJ databases">
        <title>Draft genome of Streptomyces sp. ventii, isolated from the Axial Seamount in the Pacific Ocean, and resequencing of the two type strains Streptomyces lonarensis strain NCL 716 and Streptomyces bohaiensis strain 11A07.</title>
        <authorList>
            <person name="Loughran R.M."/>
            <person name="Pfannmuller K.M."/>
            <person name="Wasson B.J."/>
            <person name="Deadmond M.C."/>
            <person name="Paddock B.E."/>
            <person name="Koyack M.J."/>
            <person name="Gallegos D.A."/>
            <person name="Mitchell E.A."/>
            <person name="Ushijima B."/>
            <person name="Saw J.H."/>
            <person name="Mcphail K.L."/>
            <person name="Videau P."/>
        </authorList>
    </citation>
    <scope>NUCLEOTIDE SEQUENCE [LARGE SCALE GENOMIC DNA]</scope>
    <source>
        <strain evidence="6 7">11A07</strain>
    </source>
</reference>
<dbReference type="InterPro" id="IPR036390">
    <property type="entry name" value="WH_DNA-bd_sf"/>
</dbReference>
<keyword evidence="3" id="KW-0804">Transcription</keyword>
<keyword evidence="7" id="KW-1185">Reference proteome</keyword>
<organism evidence="6 7">
    <name type="scientific">Streptomyces bohaiensis</name>
    <dbReference type="NCBI Taxonomy" id="1431344"/>
    <lineage>
        <taxon>Bacteria</taxon>
        <taxon>Bacillati</taxon>
        <taxon>Actinomycetota</taxon>
        <taxon>Actinomycetes</taxon>
        <taxon>Kitasatosporales</taxon>
        <taxon>Streptomycetaceae</taxon>
        <taxon>Streptomyces</taxon>
    </lineage>
</organism>
<gene>
    <name evidence="6" type="ORF">HCN52_09260</name>
</gene>
<dbReference type="Pfam" id="PF00455">
    <property type="entry name" value="DeoRC"/>
    <property type="match status" value="1"/>
</dbReference>
<keyword evidence="2" id="KW-0238">DNA-binding</keyword>
<dbReference type="InterPro" id="IPR037171">
    <property type="entry name" value="NagB/RpiA_transferase-like"/>
</dbReference>
<evidence type="ECO:0000256" key="1">
    <source>
        <dbReference type="ARBA" id="ARBA00023015"/>
    </source>
</evidence>
<evidence type="ECO:0000256" key="2">
    <source>
        <dbReference type="ARBA" id="ARBA00023125"/>
    </source>
</evidence>